<dbReference type="PANTHER" id="PTHR42794">
    <property type="entry name" value="HEMIN IMPORT ATP-BINDING PROTEIN HMUV"/>
    <property type="match status" value="1"/>
</dbReference>
<evidence type="ECO:0000313" key="8">
    <source>
        <dbReference type="Proteomes" id="UP000525298"/>
    </source>
</evidence>
<dbReference type="Pfam" id="PF00005">
    <property type="entry name" value="ABC_tran"/>
    <property type="match status" value="1"/>
</dbReference>
<sequence length="425" mass="45967">MNHNKPNHILSCTDLAVGYKDKTVLSDLTLGFAPGQFVSLLGPNGAGKTTLLRTFSRHLKPIAGAIKVMGRPIGEITAMDLARYMAVVLTEKISPPLFSVFEFVALGRYPHTDFLGQMDQADHRAVEKALAAVNAGNLVHRSFSDLSDGERQKALVARALAQEPQLLLLDEPTLHLDLKHRMEVMSILRNLCHSHGITVVASLHDVDVAAKVSDRVALIKDGGVSAWGMPETVLSGPVVADLYDFNDARFSSRLGGIEFRGTGSKGRIFVLAGAGTGALVYRMLIKRGFAVSTGILCSNDVDYYVARCLGADCMTQTSMTWVNSETLAEAGKKLDACELVIDCGFDNGHGPISQGNQKLLEMALKKGKRVMSLRSNGIEKTDPDLPATDGPIICRDAAELLEAIDHRAWVHHEQKQTFNPSPTAA</sequence>
<comment type="function">
    <text evidence="5">Part of the ABC transporter complex HmuTUV involved in hemin import. Responsible for energy coupling to the transport system.</text>
</comment>
<keyword evidence="3 7" id="KW-0067">ATP-binding</keyword>
<gene>
    <name evidence="7" type="ORF">HNR65_002466</name>
</gene>
<accession>A0A7W0HLB6</accession>
<name>A0A7W0HLB6_9BACT</name>
<keyword evidence="2" id="KW-0547">Nucleotide-binding</keyword>
<evidence type="ECO:0000313" key="7">
    <source>
        <dbReference type="EMBL" id="MBA2882125.1"/>
    </source>
</evidence>
<dbReference type="Proteomes" id="UP000525298">
    <property type="component" value="Unassembled WGS sequence"/>
</dbReference>
<evidence type="ECO:0000256" key="2">
    <source>
        <dbReference type="ARBA" id="ARBA00022741"/>
    </source>
</evidence>
<dbReference type="SUPFAM" id="SSF52540">
    <property type="entry name" value="P-loop containing nucleoside triphosphate hydrolases"/>
    <property type="match status" value="1"/>
</dbReference>
<evidence type="ECO:0000256" key="4">
    <source>
        <dbReference type="ARBA" id="ARBA00022967"/>
    </source>
</evidence>
<evidence type="ECO:0000256" key="3">
    <source>
        <dbReference type="ARBA" id="ARBA00022840"/>
    </source>
</evidence>
<comment type="caution">
    <text evidence="7">The sequence shown here is derived from an EMBL/GenBank/DDBJ whole genome shotgun (WGS) entry which is preliminary data.</text>
</comment>
<dbReference type="GO" id="GO:0016887">
    <property type="term" value="F:ATP hydrolysis activity"/>
    <property type="evidence" value="ECO:0007669"/>
    <property type="project" value="InterPro"/>
</dbReference>
<dbReference type="PROSITE" id="PS50893">
    <property type="entry name" value="ABC_TRANSPORTER_2"/>
    <property type="match status" value="1"/>
</dbReference>
<evidence type="ECO:0000259" key="6">
    <source>
        <dbReference type="PROSITE" id="PS50893"/>
    </source>
</evidence>
<organism evidence="7 8">
    <name type="scientific">Desulfosalsimonas propionicica</name>
    <dbReference type="NCBI Taxonomy" id="332175"/>
    <lineage>
        <taxon>Bacteria</taxon>
        <taxon>Pseudomonadati</taxon>
        <taxon>Thermodesulfobacteriota</taxon>
        <taxon>Desulfobacteria</taxon>
        <taxon>Desulfobacterales</taxon>
        <taxon>Desulfosalsimonadaceae</taxon>
        <taxon>Desulfosalsimonas</taxon>
    </lineage>
</organism>
<evidence type="ECO:0000256" key="5">
    <source>
        <dbReference type="ARBA" id="ARBA00037066"/>
    </source>
</evidence>
<keyword evidence="8" id="KW-1185">Reference proteome</keyword>
<keyword evidence="1" id="KW-0813">Transport</keyword>
<dbReference type="InterPro" id="IPR003593">
    <property type="entry name" value="AAA+_ATPase"/>
</dbReference>
<reference evidence="7 8" key="1">
    <citation type="submission" date="2020-07" db="EMBL/GenBank/DDBJ databases">
        <title>Genomic Encyclopedia of Type Strains, Phase IV (KMG-IV): sequencing the most valuable type-strain genomes for metagenomic binning, comparative biology and taxonomic classification.</title>
        <authorList>
            <person name="Goeker M."/>
        </authorList>
    </citation>
    <scope>NUCLEOTIDE SEQUENCE [LARGE SCALE GENOMIC DNA]</scope>
    <source>
        <strain evidence="7 8">DSM 17721</strain>
    </source>
</reference>
<dbReference type="InterPro" id="IPR027417">
    <property type="entry name" value="P-loop_NTPase"/>
</dbReference>
<protein>
    <submittedName>
        <fullName evidence="7">Iron complex transport system ATP-binding protein</fullName>
    </submittedName>
</protein>
<dbReference type="AlphaFoldDB" id="A0A7W0HLB6"/>
<dbReference type="CDD" id="cd03214">
    <property type="entry name" value="ABC_Iron-Siderophores_B12_Hemin"/>
    <property type="match status" value="1"/>
</dbReference>
<evidence type="ECO:0000256" key="1">
    <source>
        <dbReference type="ARBA" id="ARBA00022448"/>
    </source>
</evidence>
<dbReference type="InterPro" id="IPR003439">
    <property type="entry name" value="ABC_transporter-like_ATP-bd"/>
</dbReference>
<dbReference type="PANTHER" id="PTHR42794:SF1">
    <property type="entry name" value="HEMIN IMPORT ATP-BINDING PROTEIN HMUV"/>
    <property type="match status" value="1"/>
</dbReference>
<dbReference type="GO" id="GO:0005524">
    <property type="term" value="F:ATP binding"/>
    <property type="evidence" value="ECO:0007669"/>
    <property type="project" value="UniProtKB-KW"/>
</dbReference>
<feature type="domain" description="ABC transporter" evidence="6">
    <location>
        <begin position="10"/>
        <end position="246"/>
    </location>
</feature>
<dbReference type="SMART" id="SM00382">
    <property type="entry name" value="AAA"/>
    <property type="match status" value="1"/>
</dbReference>
<dbReference type="RefSeq" id="WP_181551778.1">
    <property type="nucleotide sequence ID" value="NZ_JACDUS010000007.1"/>
</dbReference>
<proteinExistence type="predicted"/>
<dbReference type="FunFam" id="3.40.50.300:FF:000134">
    <property type="entry name" value="Iron-enterobactin ABC transporter ATP-binding protein"/>
    <property type="match status" value="1"/>
</dbReference>
<keyword evidence="4" id="KW-1278">Translocase</keyword>
<dbReference type="Gene3D" id="3.40.50.300">
    <property type="entry name" value="P-loop containing nucleotide triphosphate hydrolases"/>
    <property type="match status" value="1"/>
</dbReference>
<dbReference type="EMBL" id="JACDUS010000007">
    <property type="protein sequence ID" value="MBA2882125.1"/>
    <property type="molecule type" value="Genomic_DNA"/>
</dbReference>